<dbReference type="SMART" id="SM00065">
    <property type="entry name" value="GAF"/>
    <property type="match status" value="2"/>
</dbReference>
<dbReference type="CDD" id="cd00082">
    <property type="entry name" value="HisKA"/>
    <property type="match status" value="1"/>
</dbReference>
<evidence type="ECO:0000256" key="3">
    <source>
        <dbReference type="ARBA" id="ARBA00012438"/>
    </source>
</evidence>
<dbReference type="EMBL" id="CP017599">
    <property type="protein sequence ID" value="AOX00637.1"/>
    <property type="molecule type" value="Genomic_DNA"/>
</dbReference>
<dbReference type="AlphaFoldDB" id="A0A1D8TSP0"/>
<dbReference type="SUPFAM" id="SSF55874">
    <property type="entry name" value="ATPase domain of HSP90 chaperone/DNA topoisomerase II/histidine kinase"/>
    <property type="match status" value="1"/>
</dbReference>
<evidence type="ECO:0000256" key="5">
    <source>
        <dbReference type="ARBA" id="ARBA00022679"/>
    </source>
</evidence>
<dbReference type="InterPro" id="IPR003594">
    <property type="entry name" value="HATPase_dom"/>
</dbReference>
<evidence type="ECO:0000256" key="6">
    <source>
        <dbReference type="ARBA" id="ARBA00022777"/>
    </source>
</evidence>
<evidence type="ECO:0000256" key="1">
    <source>
        <dbReference type="ARBA" id="ARBA00000085"/>
    </source>
</evidence>
<dbReference type="Pfam" id="PF13185">
    <property type="entry name" value="GAF_2"/>
    <property type="match status" value="1"/>
</dbReference>
<dbReference type="Gene3D" id="3.30.450.40">
    <property type="match status" value="2"/>
</dbReference>
<dbReference type="SMART" id="SM00091">
    <property type="entry name" value="PAS"/>
    <property type="match status" value="1"/>
</dbReference>
<dbReference type="InterPro" id="IPR036097">
    <property type="entry name" value="HisK_dim/P_sf"/>
</dbReference>
<dbReference type="CDD" id="cd16922">
    <property type="entry name" value="HATPase_EvgS-ArcB-TorS-like"/>
    <property type="match status" value="1"/>
</dbReference>
<dbReference type="OrthoDB" id="445851at2"/>
<dbReference type="SMART" id="SM00448">
    <property type="entry name" value="REC"/>
    <property type="match status" value="1"/>
</dbReference>
<dbReference type="STRING" id="1458985.BJP34_15355"/>
<dbReference type="InterPro" id="IPR011006">
    <property type="entry name" value="CheY-like_superfamily"/>
</dbReference>
<dbReference type="InterPro" id="IPR000700">
    <property type="entry name" value="PAS-assoc_C"/>
</dbReference>
<feature type="coiled-coil region" evidence="10">
    <location>
        <begin position="658"/>
        <end position="685"/>
    </location>
</feature>
<comment type="catalytic activity">
    <reaction evidence="1">
        <text>ATP + protein L-histidine = ADP + protein N-phospho-L-histidine.</text>
        <dbReference type="EC" id="2.7.13.3"/>
    </reaction>
</comment>
<dbReference type="InterPro" id="IPR000014">
    <property type="entry name" value="PAS"/>
</dbReference>
<dbReference type="SUPFAM" id="SSF55781">
    <property type="entry name" value="GAF domain-like"/>
    <property type="match status" value="2"/>
</dbReference>
<dbReference type="Proteomes" id="UP000177870">
    <property type="component" value="Chromosome"/>
</dbReference>
<dbReference type="SMART" id="SM00388">
    <property type="entry name" value="HisKA"/>
    <property type="match status" value="1"/>
</dbReference>
<dbReference type="PROSITE" id="PS50113">
    <property type="entry name" value="PAC"/>
    <property type="match status" value="1"/>
</dbReference>
<keyword evidence="10" id="KW-0175">Coiled coil</keyword>
<organism evidence="15 16">
    <name type="scientific">Moorena producens PAL-8-15-08-1</name>
    <dbReference type="NCBI Taxonomy" id="1458985"/>
    <lineage>
        <taxon>Bacteria</taxon>
        <taxon>Bacillati</taxon>
        <taxon>Cyanobacteriota</taxon>
        <taxon>Cyanophyceae</taxon>
        <taxon>Coleofasciculales</taxon>
        <taxon>Coleofasciculaceae</taxon>
        <taxon>Moorena</taxon>
    </lineage>
</organism>
<dbReference type="SMART" id="SM00387">
    <property type="entry name" value="HATPase_c"/>
    <property type="match status" value="1"/>
</dbReference>
<evidence type="ECO:0000259" key="13">
    <source>
        <dbReference type="PROSITE" id="PS50112"/>
    </source>
</evidence>
<comment type="similarity">
    <text evidence="2">In the N-terminal section; belongs to the phytochrome family.</text>
</comment>
<dbReference type="GO" id="GO:0009927">
    <property type="term" value="F:histidine phosphotransfer kinase activity"/>
    <property type="evidence" value="ECO:0007669"/>
    <property type="project" value="TreeGrafter"/>
</dbReference>
<dbReference type="PROSITE" id="PS50109">
    <property type="entry name" value="HIS_KIN"/>
    <property type="match status" value="1"/>
</dbReference>
<gene>
    <name evidence="15" type="ORF">BJP34_15355</name>
</gene>
<dbReference type="NCBIfam" id="TIGR00229">
    <property type="entry name" value="sensory_box"/>
    <property type="match status" value="1"/>
</dbReference>
<dbReference type="PRINTS" id="PR00344">
    <property type="entry name" value="BCTRLSENSOR"/>
</dbReference>
<dbReference type="RefSeq" id="WP_070393090.1">
    <property type="nucleotide sequence ID" value="NZ_CP017599.1"/>
</dbReference>
<dbReference type="PANTHER" id="PTHR43047">
    <property type="entry name" value="TWO-COMPONENT HISTIDINE PROTEIN KINASE"/>
    <property type="match status" value="1"/>
</dbReference>
<evidence type="ECO:0000259" key="11">
    <source>
        <dbReference type="PROSITE" id="PS50109"/>
    </source>
</evidence>
<evidence type="ECO:0000256" key="10">
    <source>
        <dbReference type="SAM" id="Coils"/>
    </source>
</evidence>
<keyword evidence="6 15" id="KW-0418">Kinase</keyword>
<dbReference type="SUPFAM" id="SSF55785">
    <property type="entry name" value="PYP-like sensor domain (PAS domain)"/>
    <property type="match status" value="1"/>
</dbReference>
<feature type="domain" description="Response regulatory" evidence="12">
    <location>
        <begin position="6"/>
        <end position="135"/>
    </location>
</feature>
<dbReference type="InterPro" id="IPR003018">
    <property type="entry name" value="GAF"/>
</dbReference>
<dbReference type="Gene3D" id="3.30.565.10">
    <property type="entry name" value="Histidine kinase-like ATPase, C-terminal domain"/>
    <property type="match status" value="1"/>
</dbReference>
<dbReference type="InterPro" id="IPR003661">
    <property type="entry name" value="HisK_dim/P_dom"/>
</dbReference>
<reference evidence="16" key="1">
    <citation type="submission" date="2016-10" db="EMBL/GenBank/DDBJ databases">
        <title>Comparative genomics uncovers the prolific and rare metabolic potential of the cyanobacterial genus Moorea.</title>
        <authorList>
            <person name="Leao T."/>
            <person name="Castelao G."/>
            <person name="Korobeynikov A."/>
            <person name="Monroe E.A."/>
            <person name="Podell S."/>
            <person name="Glukhov E."/>
            <person name="Allen E."/>
            <person name="Gerwick W.H."/>
            <person name="Gerwick L."/>
        </authorList>
    </citation>
    <scope>NUCLEOTIDE SEQUENCE [LARGE SCALE GENOMIC DNA]</scope>
    <source>
        <strain evidence="16">PAL-8-15-08-1</strain>
    </source>
</reference>
<dbReference type="Pfam" id="PF00512">
    <property type="entry name" value="HisKA"/>
    <property type="match status" value="1"/>
</dbReference>
<feature type="domain" description="PAC" evidence="14">
    <location>
        <begin position="235"/>
        <end position="287"/>
    </location>
</feature>
<feature type="domain" description="PAS" evidence="13">
    <location>
        <begin position="155"/>
        <end position="197"/>
    </location>
</feature>
<dbReference type="Gene3D" id="1.10.287.130">
    <property type="match status" value="1"/>
</dbReference>
<name>A0A1D8TSP0_9CYAN</name>
<sequence>MDEIIRLLIVEDDQVNCKAIIKALNRGGIPVKIAVAVDSKSALSIIASRCANSTLTQPSLDCILLDYNLPDGDGLTLVQQIRDAGIEVPVIVLSNQGNEQINEQIAVELIKSGASDYLTKSQISPEKLLRSISNAVRLYRAEREALIAHQRLKESEERYRLVLEGSNDGIWDWNLITKQLYCNDRFYEITGLSAEQIGKYHHNFSPDLLFKLLNSSDLLKVTKAVASYQQDYLELDVEFHLPFAFGEDRYCTARGKAQLNDQGVPFRMSGVITDITQQKRAEQSQRFLAEASAVLSASLDYQTTLDNLVQLVIPRFADWCAIDVVSPIDSYDTPESYQRLAVAHVNPEQEELIWKLHRCYPPQGDEEYGNGKVLRTGCTDTYFEVSDQFLSAAAEDPDHLRMLQALKIKSYICVPLRMGSQILGSIWFVRSDSGRRYNELDVKLAEDLASRAALATENSRLYREANQASDDLRQVIRILNEQQNQLRTLHQLTNLLNQRLTNLPNLLQEIVSEVVKAIAGVEFCFIILNNSVGNPEVLRVTDGMDTQNFLWEDILPLEEGLLSQVFLTGKSQLIQRKGWDYRHPEEEVPTAIYAVAIESVQAGRLGVLAIGNWEDPEALDQSGRNLLGAVGEQAAIAIDNARMINEQAAIAIDNARMIEALEEQEARLEFQNTMLARQNRELERRDASLKLQNLQLLEAARLKSQFVSTISHELRTPMNAIIGFSQLLLRQRQGSLTHQQADIIERIVNNAQHLLTLIKDMIDLSKIEAVCLELTLESLHLDRLIKETINEFRCLADQKDLGLYIQTNLQNPIVINDSLRLRQILANLVSNAIKFTEIGRIEVVVKEISTDWLILTVRDTGIGIAQDNLEHIFEEFQQIDQTTTRKYSGTGLGLAITESLVKLMQGTITVESKVGKGSTFQVKFPRRVQASTPDCLDCDLPKSKTLACSFLPQTLKGFRAGRVIY</sequence>
<protein>
    <recommendedName>
        <fullName evidence="8">Circadian input-output histidine kinase CikA</fullName>
        <ecNumber evidence="3">2.7.13.3</ecNumber>
    </recommendedName>
</protein>
<dbReference type="PANTHER" id="PTHR43047:SF72">
    <property type="entry name" value="OSMOSENSING HISTIDINE PROTEIN KINASE SLN1"/>
    <property type="match status" value="1"/>
</dbReference>
<evidence type="ECO:0000256" key="4">
    <source>
        <dbReference type="ARBA" id="ARBA00022553"/>
    </source>
</evidence>
<dbReference type="FunFam" id="3.30.450.40:FF:000035">
    <property type="entry name" value="PAS sensor protein"/>
    <property type="match status" value="1"/>
</dbReference>
<feature type="modified residue" description="4-aspartylphosphate" evidence="9">
    <location>
        <position position="66"/>
    </location>
</feature>
<dbReference type="GO" id="GO:0000155">
    <property type="term" value="F:phosphorelay sensor kinase activity"/>
    <property type="evidence" value="ECO:0007669"/>
    <property type="project" value="InterPro"/>
</dbReference>
<dbReference type="SUPFAM" id="SSF47384">
    <property type="entry name" value="Homodimeric domain of signal transducing histidine kinase"/>
    <property type="match status" value="1"/>
</dbReference>
<dbReference type="Pfam" id="PF02518">
    <property type="entry name" value="HATPase_c"/>
    <property type="match status" value="1"/>
</dbReference>
<dbReference type="InterPro" id="IPR029016">
    <property type="entry name" value="GAF-like_dom_sf"/>
</dbReference>
<dbReference type="CDD" id="cd00130">
    <property type="entry name" value="PAS"/>
    <property type="match status" value="1"/>
</dbReference>
<dbReference type="InterPro" id="IPR035965">
    <property type="entry name" value="PAS-like_dom_sf"/>
</dbReference>
<feature type="domain" description="Histidine kinase" evidence="11">
    <location>
        <begin position="709"/>
        <end position="928"/>
    </location>
</feature>
<dbReference type="InterPro" id="IPR004358">
    <property type="entry name" value="Sig_transdc_His_kin-like_C"/>
</dbReference>
<dbReference type="InterPro" id="IPR036890">
    <property type="entry name" value="HATPase_C_sf"/>
</dbReference>
<evidence type="ECO:0000313" key="16">
    <source>
        <dbReference type="Proteomes" id="UP000177870"/>
    </source>
</evidence>
<evidence type="ECO:0000259" key="14">
    <source>
        <dbReference type="PROSITE" id="PS50113"/>
    </source>
</evidence>
<keyword evidence="4 9" id="KW-0597">Phosphoprotein</keyword>
<dbReference type="FunFam" id="3.30.565.10:FF:000010">
    <property type="entry name" value="Sensor histidine kinase RcsC"/>
    <property type="match status" value="1"/>
</dbReference>
<dbReference type="EC" id="2.7.13.3" evidence="3"/>
<accession>A0A1D8TSP0</accession>
<dbReference type="KEGG" id="mpro:BJP34_15355"/>
<keyword evidence="7" id="KW-0902">Two-component regulatory system</keyword>
<evidence type="ECO:0000256" key="2">
    <source>
        <dbReference type="ARBA" id="ARBA00006402"/>
    </source>
</evidence>
<dbReference type="GO" id="GO:0005886">
    <property type="term" value="C:plasma membrane"/>
    <property type="evidence" value="ECO:0007669"/>
    <property type="project" value="TreeGrafter"/>
</dbReference>
<dbReference type="SUPFAM" id="SSF52172">
    <property type="entry name" value="CheY-like"/>
    <property type="match status" value="1"/>
</dbReference>
<evidence type="ECO:0000259" key="12">
    <source>
        <dbReference type="PROSITE" id="PS50110"/>
    </source>
</evidence>
<dbReference type="Gene3D" id="3.30.450.20">
    <property type="entry name" value="PAS domain"/>
    <property type="match status" value="1"/>
</dbReference>
<evidence type="ECO:0000313" key="15">
    <source>
        <dbReference type="EMBL" id="AOX00637.1"/>
    </source>
</evidence>
<dbReference type="PROSITE" id="PS50112">
    <property type="entry name" value="PAS"/>
    <property type="match status" value="1"/>
</dbReference>
<evidence type="ECO:0000256" key="9">
    <source>
        <dbReference type="PROSITE-ProRule" id="PRU00169"/>
    </source>
</evidence>
<dbReference type="InterPro" id="IPR005467">
    <property type="entry name" value="His_kinase_dom"/>
</dbReference>
<dbReference type="Pfam" id="PF00072">
    <property type="entry name" value="Response_reg"/>
    <property type="match status" value="1"/>
</dbReference>
<dbReference type="Pfam" id="PF01590">
    <property type="entry name" value="GAF"/>
    <property type="match status" value="1"/>
</dbReference>
<keyword evidence="5" id="KW-0808">Transferase</keyword>
<proteinExistence type="inferred from homology"/>
<dbReference type="Gene3D" id="3.40.50.2300">
    <property type="match status" value="1"/>
</dbReference>
<dbReference type="CDD" id="cd00156">
    <property type="entry name" value="REC"/>
    <property type="match status" value="1"/>
</dbReference>
<evidence type="ECO:0000256" key="7">
    <source>
        <dbReference type="ARBA" id="ARBA00023012"/>
    </source>
</evidence>
<dbReference type="PROSITE" id="PS50110">
    <property type="entry name" value="RESPONSE_REGULATORY"/>
    <property type="match status" value="1"/>
</dbReference>
<dbReference type="InterPro" id="IPR001789">
    <property type="entry name" value="Sig_transdc_resp-reg_receiver"/>
</dbReference>
<evidence type="ECO:0000256" key="8">
    <source>
        <dbReference type="ARBA" id="ARBA00074306"/>
    </source>
</evidence>